<dbReference type="AlphaFoldDB" id="A0A2C9JL98"/>
<dbReference type="FunFam" id="3.40.47.10:FF:000010">
    <property type="entry name" value="Acetyl-CoA acetyltransferase (Thiolase)"/>
    <property type="match status" value="1"/>
</dbReference>
<dbReference type="PROSITE" id="PS00737">
    <property type="entry name" value="THIOLASE_2"/>
    <property type="match status" value="1"/>
</dbReference>
<dbReference type="InterPro" id="IPR020610">
    <property type="entry name" value="Thiolase_AS"/>
</dbReference>
<dbReference type="InterPro" id="IPR020617">
    <property type="entry name" value="Thiolase_C"/>
</dbReference>
<dbReference type="CDD" id="cd00751">
    <property type="entry name" value="thiolase"/>
    <property type="match status" value="1"/>
</dbReference>
<dbReference type="PANTHER" id="PTHR18919:SF107">
    <property type="entry name" value="ACETYL-COA ACETYLTRANSFERASE, CYTOSOLIC"/>
    <property type="match status" value="1"/>
</dbReference>
<dbReference type="GO" id="GO:0003988">
    <property type="term" value="F:acetyl-CoA C-acyltransferase activity"/>
    <property type="evidence" value="ECO:0007669"/>
    <property type="project" value="UniProtKB-ARBA"/>
</dbReference>
<keyword evidence="3 6" id="KW-0808">Transferase</keyword>
<evidence type="ECO:0000256" key="1">
    <source>
        <dbReference type="ARBA" id="ARBA00005189"/>
    </source>
</evidence>
<dbReference type="VEuPathDB" id="VectorBase:BGLAX_029213"/>
<dbReference type="InterPro" id="IPR020615">
    <property type="entry name" value="Thiolase_acyl_enz_int_AS"/>
</dbReference>
<dbReference type="Gene3D" id="3.40.47.10">
    <property type="match status" value="2"/>
</dbReference>
<protein>
    <recommendedName>
        <fullName evidence="11">Acetyl-CoA acetyltransferase, cytosolic</fullName>
    </recommendedName>
</protein>
<evidence type="ECO:0000256" key="2">
    <source>
        <dbReference type="ARBA" id="ARBA00010982"/>
    </source>
</evidence>
<feature type="domain" description="Thiolase N-terminal" evidence="7">
    <location>
        <begin position="4"/>
        <end position="262"/>
    </location>
</feature>
<proteinExistence type="inferred from homology"/>
<name>A0A2C9JL98_BIOGL</name>
<dbReference type="Pfam" id="PF02803">
    <property type="entry name" value="Thiolase_C"/>
    <property type="match status" value="1"/>
</dbReference>
<gene>
    <name evidence="9" type="primary">106058704</name>
</gene>
<reference evidence="9" key="1">
    <citation type="submission" date="2020-05" db="UniProtKB">
        <authorList>
            <consortium name="EnsemblMetazoa"/>
        </authorList>
    </citation>
    <scope>IDENTIFICATION</scope>
    <source>
        <strain evidence="9">BB02</strain>
    </source>
</reference>
<dbReference type="KEGG" id="bgt:106058704"/>
<keyword evidence="4 6" id="KW-0012">Acyltransferase</keyword>
<dbReference type="PROSITE" id="PS00099">
    <property type="entry name" value="THIOLASE_3"/>
    <property type="match status" value="1"/>
</dbReference>
<dbReference type="VEuPathDB" id="VectorBase:BGLB004216"/>
<dbReference type="InterPro" id="IPR002155">
    <property type="entry name" value="Thiolase"/>
</dbReference>
<sequence>MSDVVILSATRTPIGSFNGSLSGLAAHELGSIAIKEALNRAGVKSDEVSEVIMGQVLTGGQGQNPVRQASVKAGIPYSVPACGVNMLCGSGLRSVVLAFQAIKSGDATIVVAGGQESMSKAPHSIHIRNGAKFGDASLVDTMVSDGLTDAFNNYHMGITAENVAKQWGITKEEQDNFALASQHKCEAAQKGGHFKEEIIPVIVQSRDGAKQITQDEFPRSGCTIEGFQKLRPAFVKDGTGTVTAGNASGINDGAAAIVVSSQDEALRRGIKPLARIVSWAQSGVDPSIMGTGPIPATRKALEKAGWQIEEVDLFELNEAFAAQSLAVVKELGCDPNKVNVNGGAIALGHPIGASGARILTTLLYALRAHNKRKGVAALCVGGGMGIAVCVENLQAVA</sequence>
<comment type="pathway">
    <text evidence="1">Lipid metabolism.</text>
</comment>
<dbReference type="Proteomes" id="UP000076420">
    <property type="component" value="Unassembled WGS sequence"/>
</dbReference>
<dbReference type="InterPro" id="IPR016039">
    <property type="entry name" value="Thiolase-like"/>
</dbReference>
<dbReference type="PANTHER" id="PTHR18919">
    <property type="entry name" value="ACETYL-COA C-ACYLTRANSFERASE"/>
    <property type="match status" value="1"/>
</dbReference>
<feature type="active site" description="Acyl-thioester intermediate" evidence="5">
    <location>
        <position position="88"/>
    </location>
</feature>
<dbReference type="InterPro" id="IPR020613">
    <property type="entry name" value="Thiolase_CS"/>
</dbReference>
<dbReference type="InterPro" id="IPR020616">
    <property type="entry name" value="Thiolase_N"/>
</dbReference>
<evidence type="ECO:0000256" key="5">
    <source>
        <dbReference type="PIRSR" id="PIRSR000429-1"/>
    </source>
</evidence>
<evidence type="ECO:0000259" key="7">
    <source>
        <dbReference type="Pfam" id="PF00108"/>
    </source>
</evidence>
<dbReference type="PIRSF" id="PIRSF000429">
    <property type="entry name" value="Ac-CoA_Ac_transf"/>
    <property type="match status" value="1"/>
</dbReference>
<feature type="active site" description="Proton acceptor" evidence="5">
    <location>
        <position position="379"/>
    </location>
</feature>
<dbReference type="SUPFAM" id="SSF53901">
    <property type="entry name" value="Thiolase-like"/>
    <property type="match status" value="2"/>
</dbReference>
<comment type="similarity">
    <text evidence="2 6">Belongs to the thiolase-like superfamily. Thiolase family.</text>
</comment>
<evidence type="ECO:0000313" key="10">
    <source>
        <dbReference type="Proteomes" id="UP000076420"/>
    </source>
</evidence>
<dbReference type="Pfam" id="PF00108">
    <property type="entry name" value="Thiolase_N"/>
    <property type="match status" value="1"/>
</dbReference>
<evidence type="ECO:0000256" key="4">
    <source>
        <dbReference type="ARBA" id="ARBA00023315"/>
    </source>
</evidence>
<feature type="active site" description="Proton acceptor" evidence="5">
    <location>
        <position position="349"/>
    </location>
</feature>
<dbReference type="PROSITE" id="PS00098">
    <property type="entry name" value="THIOLASE_1"/>
    <property type="match status" value="1"/>
</dbReference>
<dbReference type="RefSeq" id="XP_013071643.2">
    <property type="nucleotide sequence ID" value="XM_013216189.2"/>
</dbReference>
<dbReference type="NCBIfam" id="TIGR01930">
    <property type="entry name" value="AcCoA-C-Actrans"/>
    <property type="match status" value="1"/>
</dbReference>
<evidence type="ECO:0000259" key="8">
    <source>
        <dbReference type="Pfam" id="PF02803"/>
    </source>
</evidence>
<dbReference type="EnsemblMetazoa" id="BGLB004216-RB">
    <property type="protein sequence ID" value="BGLB004216-PB"/>
    <property type="gene ID" value="BGLB004216"/>
</dbReference>
<accession>A0A2C9JL98</accession>
<evidence type="ECO:0000256" key="3">
    <source>
        <dbReference type="ARBA" id="ARBA00022679"/>
    </source>
</evidence>
<evidence type="ECO:0000256" key="6">
    <source>
        <dbReference type="RuleBase" id="RU003557"/>
    </source>
</evidence>
<evidence type="ECO:0008006" key="11">
    <source>
        <dbReference type="Google" id="ProtNLM"/>
    </source>
</evidence>
<feature type="domain" description="Thiolase C-terminal" evidence="8">
    <location>
        <begin position="271"/>
        <end position="391"/>
    </location>
</feature>
<dbReference type="OrthoDB" id="5404651at2759"/>
<organism evidence="9 10">
    <name type="scientific">Biomphalaria glabrata</name>
    <name type="common">Bloodfluke planorb</name>
    <name type="synonym">Freshwater snail</name>
    <dbReference type="NCBI Taxonomy" id="6526"/>
    <lineage>
        <taxon>Eukaryota</taxon>
        <taxon>Metazoa</taxon>
        <taxon>Spiralia</taxon>
        <taxon>Lophotrochozoa</taxon>
        <taxon>Mollusca</taxon>
        <taxon>Gastropoda</taxon>
        <taxon>Heterobranchia</taxon>
        <taxon>Euthyneura</taxon>
        <taxon>Panpulmonata</taxon>
        <taxon>Hygrophila</taxon>
        <taxon>Lymnaeoidea</taxon>
        <taxon>Planorbidae</taxon>
        <taxon>Biomphalaria</taxon>
    </lineage>
</organism>
<evidence type="ECO:0000313" key="9">
    <source>
        <dbReference type="EnsemblMetazoa" id="BGLB004216-PB"/>
    </source>
</evidence>
<dbReference type="STRING" id="6526.A0A2C9JL98"/>